<evidence type="ECO:0000256" key="1">
    <source>
        <dbReference type="ARBA" id="ARBA00004496"/>
    </source>
</evidence>
<evidence type="ECO:0000313" key="19">
    <source>
        <dbReference type="Proteomes" id="UP000199073"/>
    </source>
</evidence>
<dbReference type="Gene3D" id="3.40.50.720">
    <property type="entry name" value="NAD(P)-binding Rossmann-like Domain"/>
    <property type="match status" value="1"/>
</dbReference>
<evidence type="ECO:0000256" key="14">
    <source>
        <dbReference type="NCBIfam" id="TIGR01082"/>
    </source>
</evidence>
<feature type="domain" description="Mur ligase N-terminal catalytic" evidence="15">
    <location>
        <begin position="17"/>
        <end position="113"/>
    </location>
</feature>
<keyword evidence="9" id="KW-0133">Cell shape</keyword>
<evidence type="ECO:0000259" key="16">
    <source>
        <dbReference type="Pfam" id="PF02875"/>
    </source>
</evidence>
<keyword evidence="11" id="KW-0131">Cell cycle</keyword>
<dbReference type="Pfam" id="PF01225">
    <property type="entry name" value="Mur_ligase"/>
    <property type="match status" value="1"/>
</dbReference>
<evidence type="ECO:0000256" key="9">
    <source>
        <dbReference type="ARBA" id="ARBA00022960"/>
    </source>
</evidence>
<dbReference type="STRING" id="91360.SAMN05660330_01559"/>
<dbReference type="InterPro" id="IPR036615">
    <property type="entry name" value="Mur_ligase_C_dom_sf"/>
</dbReference>
<evidence type="ECO:0000256" key="7">
    <source>
        <dbReference type="ARBA" id="ARBA00022741"/>
    </source>
</evidence>
<comment type="pathway">
    <text evidence="2">Cell wall biogenesis; peptidoglycan biosynthesis.</text>
</comment>
<dbReference type="InterPro" id="IPR036565">
    <property type="entry name" value="Mur-like_cat_sf"/>
</dbReference>
<feature type="domain" description="Mur ligase C-terminal" evidence="16">
    <location>
        <begin position="331"/>
        <end position="464"/>
    </location>
</feature>
<dbReference type="Pfam" id="PF02875">
    <property type="entry name" value="Mur_ligase_C"/>
    <property type="match status" value="1"/>
</dbReference>
<dbReference type="Gene3D" id="3.90.190.20">
    <property type="entry name" value="Mur ligase, C-terminal domain"/>
    <property type="match status" value="1"/>
</dbReference>
<evidence type="ECO:0000259" key="17">
    <source>
        <dbReference type="Pfam" id="PF08245"/>
    </source>
</evidence>
<dbReference type="PANTHER" id="PTHR43445">
    <property type="entry name" value="UDP-N-ACETYLMURAMATE--L-ALANINE LIGASE-RELATED"/>
    <property type="match status" value="1"/>
</dbReference>
<proteinExistence type="predicted"/>
<dbReference type="NCBIfam" id="TIGR01082">
    <property type="entry name" value="murC"/>
    <property type="match status" value="1"/>
</dbReference>
<evidence type="ECO:0000256" key="13">
    <source>
        <dbReference type="ARBA" id="ARBA00047833"/>
    </source>
</evidence>
<dbReference type="GO" id="GO:0005524">
    <property type="term" value="F:ATP binding"/>
    <property type="evidence" value="ECO:0007669"/>
    <property type="project" value="UniProtKB-KW"/>
</dbReference>
<dbReference type="NCBIfam" id="TIGR01081">
    <property type="entry name" value="mpl"/>
    <property type="match status" value="1"/>
</dbReference>
<name>A0A1H0P3U5_9BACT</name>
<dbReference type="RefSeq" id="WP_245695034.1">
    <property type="nucleotide sequence ID" value="NZ_FNJI01000008.1"/>
</dbReference>
<dbReference type="InterPro" id="IPR000713">
    <property type="entry name" value="Mur_ligase_N"/>
</dbReference>
<dbReference type="EC" id="6.3.2.8" evidence="3 14"/>
<keyword evidence="12" id="KW-0961">Cell wall biogenesis/degradation</keyword>
<dbReference type="GO" id="GO:0071555">
    <property type="term" value="P:cell wall organization"/>
    <property type="evidence" value="ECO:0007669"/>
    <property type="project" value="UniProtKB-KW"/>
</dbReference>
<evidence type="ECO:0000256" key="4">
    <source>
        <dbReference type="ARBA" id="ARBA00022490"/>
    </source>
</evidence>
<dbReference type="SUPFAM" id="SSF53244">
    <property type="entry name" value="MurD-like peptide ligases, peptide-binding domain"/>
    <property type="match status" value="1"/>
</dbReference>
<sequence>MMNLDPAYNYAPENIRHIHLMGICGTGMAALAGMLKRSGYRVTGSDSNVYPPMSDFLADQKIEIENGYRPENLNPPPDLVIVGNVITRKNPEAVALSQTDIRYLSFPQALSHFFISLRTSLVIAGTHGKTTTCSLLASSLYHAGLDPTFMIGGIVSEFGTNFRLGEGSYFVAEGDEYDTAFFDKQSKFLHYRPQVAVITSIEFDHADIFADLDAIKRSFAKFVSLIPEDGLLIANFDDENVREIAAKARCRVESYGLGQSCSWTFKNQQTSSGSSSFEIFHNSQLWGKMELAMAGTHNCLNALAVCIVMDHLGVSVNAMTKGLARFKGAKRRQEVRGVVDDITVIDDFAHHPTAVKETLASLKQSYTGKRLVTVFEPRTNSSRRSVFQNDYVSSFDAADMVILREPIPIEGLPEDELFSSSKLAQDLTRDRKVMAFSFDTTEKILELLQDVLRPGDVVAILSNGGFDNIHNRLLEQLRNMTTVSFAK</sequence>
<evidence type="ECO:0000256" key="10">
    <source>
        <dbReference type="ARBA" id="ARBA00022984"/>
    </source>
</evidence>
<keyword evidence="6" id="KW-0132">Cell division</keyword>
<comment type="catalytic activity">
    <reaction evidence="13">
        <text>UDP-N-acetyl-alpha-D-muramate + L-alanine + ATP = UDP-N-acetyl-alpha-D-muramoyl-L-alanine + ADP + phosphate + H(+)</text>
        <dbReference type="Rhea" id="RHEA:23372"/>
        <dbReference type="ChEBI" id="CHEBI:15378"/>
        <dbReference type="ChEBI" id="CHEBI:30616"/>
        <dbReference type="ChEBI" id="CHEBI:43474"/>
        <dbReference type="ChEBI" id="CHEBI:57972"/>
        <dbReference type="ChEBI" id="CHEBI:70757"/>
        <dbReference type="ChEBI" id="CHEBI:83898"/>
        <dbReference type="ChEBI" id="CHEBI:456216"/>
        <dbReference type="EC" id="6.3.2.8"/>
    </reaction>
</comment>
<dbReference type="UniPathway" id="UPA00219"/>
<dbReference type="GO" id="GO:0009252">
    <property type="term" value="P:peptidoglycan biosynthetic process"/>
    <property type="evidence" value="ECO:0007669"/>
    <property type="project" value="UniProtKB-UniRule"/>
</dbReference>
<evidence type="ECO:0000256" key="6">
    <source>
        <dbReference type="ARBA" id="ARBA00022618"/>
    </source>
</evidence>
<evidence type="ECO:0000256" key="12">
    <source>
        <dbReference type="ARBA" id="ARBA00023316"/>
    </source>
</evidence>
<keyword evidence="8" id="KW-0067">ATP-binding</keyword>
<dbReference type="InterPro" id="IPR050061">
    <property type="entry name" value="MurCDEF_pg_biosynth"/>
</dbReference>
<protein>
    <recommendedName>
        <fullName evidence="3 14">UDP-N-acetylmuramate--L-alanine ligase</fullName>
        <ecNumber evidence="3 14">6.3.2.8</ecNumber>
    </recommendedName>
</protein>
<evidence type="ECO:0000256" key="11">
    <source>
        <dbReference type="ARBA" id="ARBA00023306"/>
    </source>
</evidence>
<evidence type="ECO:0000256" key="8">
    <source>
        <dbReference type="ARBA" id="ARBA00022840"/>
    </source>
</evidence>
<keyword evidence="5 18" id="KW-0436">Ligase</keyword>
<keyword evidence="10" id="KW-0573">Peptidoglycan synthesis</keyword>
<comment type="subcellular location">
    <subcellularLocation>
        <location evidence="1">Cytoplasm</location>
    </subcellularLocation>
</comment>
<keyword evidence="19" id="KW-1185">Reference proteome</keyword>
<evidence type="ECO:0000256" key="5">
    <source>
        <dbReference type="ARBA" id="ARBA00022598"/>
    </source>
</evidence>
<dbReference type="GO" id="GO:0008360">
    <property type="term" value="P:regulation of cell shape"/>
    <property type="evidence" value="ECO:0007669"/>
    <property type="project" value="UniProtKB-KW"/>
</dbReference>
<feature type="domain" description="Mur ligase central" evidence="17">
    <location>
        <begin position="123"/>
        <end position="308"/>
    </location>
</feature>
<dbReference type="InterPro" id="IPR005757">
    <property type="entry name" value="Mpl"/>
</dbReference>
<dbReference type="Pfam" id="PF08245">
    <property type="entry name" value="Mur_ligase_M"/>
    <property type="match status" value="1"/>
</dbReference>
<dbReference type="GO" id="GO:0005737">
    <property type="term" value="C:cytoplasm"/>
    <property type="evidence" value="ECO:0007669"/>
    <property type="project" value="UniProtKB-SubCell"/>
</dbReference>
<dbReference type="SUPFAM" id="SSF51984">
    <property type="entry name" value="MurCD N-terminal domain"/>
    <property type="match status" value="1"/>
</dbReference>
<dbReference type="SUPFAM" id="SSF53623">
    <property type="entry name" value="MurD-like peptide ligases, catalytic domain"/>
    <property type="match status" value="1"/>
</dbReference>
<dbReference type="InterPro" id="IPR005758">
    <property type="entry name" value="UDP-N-AcMur_Ala_ligase_MurC"/>
</dbReference>
<accession>A0A1H0P3U5</accession>
<dbReference type="GO" id="GO:0051301">
    <property type="term" value="P:cell division"/>
    <property type="evidence" value="ECO:0007669"/>
    <property type="project" value="UniProtKB-KW"/>
</dbReference>
<dbReference type="AlphaFoldDB" id="A0A1H0P3U5"/>
<dbReference type="InterPro" id="IPR004101">
    <property type="entry name" value="Mur_ligase_C"/>
</dbReference>
<evidence type="ECO:0000256" key="3">
    <source>
        <dbReference type="ARBA" id="ARBA00012211"/>
    </source>
</evidence>
<dbReference type="GO" id="GO:0008763">
    <property type="term" value="F:UDP-N-acetylmuramate-L-alanine ligase activity"/>
    <property type="evidence" value="ECO:0007669"/>
    <property type="project" value="UniProtKB-UniRule"/>
</dbReference>
<dbReference type="Proteomes" id="UP000199073">
    <property type="component" value="Unassembled WGS sequence"/>
</dbReference>
<dbReference type="PANTHER" id="PTHR43445:SF5">
    <property type="entry name" value="UDP-N-ACETYLMURAMATE--L-ALANYL-GAMMA-D-GLUTAMYL-MESO-2,6-DIAMINOHEPTANDIOATE LIGASE"/>
    <property type="match status" value="1"/>
</dbReference>
<reference evidence="18 19" key="1">
    <citation type="submission" date="2016-10" db="EMBL/GenBank/DDBJ databases">
        <authorList>
            <person name="de Groot N.N."/>
        </authorList>
    </citation>
    <scope>NUCLEOTIDE SEQUENCE [LARGE SCALE GENOMIC DNA]</scope>
    <source>
        <strain evidence="18 19">DSM 12130</strain>
    </source>
</reference>
<organism evidence="18 19">
    <name type="scientific">Desulforhopalus singaporensis</name>
    <dbReference type="NCBI Taxonomy" id="91360"/>
    <lineage>
        <taxon>Bacteria</taxon>
        <taxon>Pseudomonadati</taxon>
        <taxon>Thermodesulfobacteriota</taxon>
        <taxon>Desulfobulbia</taxon>
        <taxon>Desulfobulbales</taxon>
        <taxon>Desulfocapsaceae</taxon>
        <taxon>Desulforhopalus</taxon>
    </lineage>
</organism>
<evidence type="ECO:0000313" key="18">
    <source>
        <dbReference type="EMBL" id="SDO99398.1"/>
    </source>
</evidence>
<keyword evidence="4" id="KW-0963">Cytoplasm</keyword>
<keyword evidence="7" id="KW-0547">Nucleotide-binding</keyword>
<gene>
    <name evidence="18" type="ORF">SAMN05660330_01559</name>
</gene>
<dbReference type="EMBL" id="FNJI01000008">
    <property type="protein sequence ID" value="SDO99398.1"/>
    <property type="molecule type" value="Genomic_DNA"/>
</dbReference>
<evidence type="ECO:0000259" key="15">
    <source>
        <dbReference type="Pfam" id="PF01225"/>
    </source>
</evidence>
<dbReference type="Gene3D" id="3.40.1190.10">
    <property type="entry name" value="Mur-like, catalytic domain"/>
    <property type="match status" value="1"/>
</dbReference>
<dbReference type="InterPro" id="IPR013221">
    <property type="entry name" value="Mur_ligase_cen"/>
</dbReference>
<evidence type="ECO:0000256" key="2">
    <source>
        <dbReference type="ARBA" id="ARBA00004752"/>
    </source>
</evidence>